<proteinExistence type="predicted"/>
<accession>A0A660E1K8</accession>
<keyword evidence="1" id="KW-0472">Membrane</keyword>
<dbReference type="EMBL" id="UYIG01000112">
    <property type="protein sequence ID" value="VDG28447.1"/>
    <property type="molecule type" value="Genomic_DNA"/>
</dbReference>
<reference evidence="2 3" key="1">
    <citation type="submission" date="2018-11" db="EMBL/GenBank/DDBJ databases">
        <authorList>
            <person name="Wuyts S."/>
        </authorList>
    </citation>
    <scope>NUCLEOTIDE SEQUENCE [LARGE SCALE GENOMIC DNA]</scope>
    <source>
        <strain evidence="2">Lactobacillus mudanjiangensis AMBF249</strain>
    </source>
</reference>
<sequence>MSDRANRITIRIIIVLIVIFFSITGGIWGYHEYMTSDVHLSRVVTAEMNQLLSSQNHTTMKKLAANPKTYQFLKNTTATTKVKDTSDYQMQLNHWDGYTTILNTRGVDVYIAHVSGYTWKIKRIEVQ</sequence>
<evidence type="ECO:0000256" key="1">
    <source>
        <dbReference type="SAM" id="Phobius"/>
    </source>
</evidence>
<dbReference type="AlphaFoldDB" id="A0A660E1K8"/>
<keyword evidence="3" id="KW-1185">Reference proteome</keyword>
<dbReference type="Proteomes" id="UP000289996">
    <property type="component" value="Unassembled WGS sequence"/>
</dbReference>
<name>A0A660E1K8_9LACO</name>
<keyword evidence="1" id="KW-1133">Transmembrane helix</keyword>
<evidence type="ECO:0000313" key="2">
    <source>
        <dbReference type="EMBL" id="VDG28447.1"/>
    </source>
</evidence>
<organism evidence="2 3">
    <name type="scientific">Lactiplantibacillus mudanjiangensis</name>
    <dbReference type="NCBI Taxonomy" id="1296538"/>
    <lineage>
        <taxon>Bacteria</taxon>
        <taxon>Bacillati</taxon>
        <taxon>Bacillota</taxon>
        <taxon>Bacilli</taxon>
        <taxon>Lactobacillales</taxon>
        <taxon>Lactobacillaceae</taxon>
        <taxon>Lactiplantibacillus</taxon>
    </lineage>
</organism>
<keyword evidence="1" id="KW-0812">Transmembrane</keyword>
<gene>
    <name evidence="2" type="ORF">MUDAN_MDHGFNIF_00633</name>
</gene>
<feature type="transmembrane region" description="Helical" evidence="1">
    <location>
        <begin position="12"/>
        <end position="31"/>
    </location>
</feature>
<dbReference type="OrthoDB" id="9992510at2"/>
<dbReference type="RefSeq" id="WP_130851750.1">
    <property type="nucleotide sequence ID" value="NZ_UYIG01000112.1"/>
</dbReference>
<protein>
    <submittedName>
        <fullName evidence="2">Uncharacterized protein</fullName>
    </submittedName>
</protein>
<evidence type="ECO:0000313" key="3">
    <source>
        <dbReference type="Proteomes" id="UP000289996"/>
    </source>
</evidence>